<dbReference type="Proteomes" id="UP000070168">
    <property type="component" value="Unassembled WGS sequence"/>
</dbReference>
<organism evidence="2 3">
    <name type="scientific">Penicillium patulum</name>
    <name type="common">Penicillium griseofulvum</name>
    <dbReference type="NCBI Taxonomy" id="5078"/>
    <lineage>
        <taxon>Eukaryota</taxon>
        <taxon>Fungi</taxon>
        <taxon>Dikarya</taxon>
        <taxon>Ascomycota</taxon>
        <taxon>Pezizomycotina</taxon>
        <taxon>Eurotiomycetes</taxon>
        <taxon>Eurotiomycetidae</taxon>
        <taxon>Eurotiales</taxon>
        <taxon>Aspergillaceae</taxon>
        <taxon>Penicillium</taxon>
    </lineage>
</organism>
<evidence type="ECO:0000313" key="3">
    <source>
        <dbReference type="Proteomes" id="UP000070168"/>
    </source>
</evidence>
<dbReference type="OrthoDB" id="4365092at2759"/>
<name>A0A135LXL9_PENPA</name>
<accession>A0A135LXL9</accession>
<evidence type="ECO:0000313" key="2">
    <source>
        <dbReference type="EMBL" id="KXG53706.1"/>
    </source>
</evidence>
<proteinExistence type="predicted"/>
<comment type="caution">
    <text evidence="2">The sequence shown here is derived from an EMBL/GenBank/DDBJ whole genome shotgun (WGS) entry which is preliminary data.</text>
</comment>
<keyword evidence="3" id="KW-1185">Reference proteome</keyword>
<protein>
    <submittedName>
        <fullName evidence="2">Uncharacterized protein</fullName>
    </submittedName>
</protein>
<reference evidence="2 3" key="1">
    <citation type="journal article" date="2016" name="BMC Genomics">
        <title>Genome sequencing and secondary metabolism of the postharvest pathogen Penicillium griseofulvum.</title>
        <authorList>
            <person name="Banani H."/>
            <person name="Marcet-Houben M."/>
            <person name="Ballester A.R."/>
            <person name="Abbruscato P."/>
            <person name="Gonzalez-Candelas L."/>
            <person name="Gabaldon T."/>
            <person name="Spadaro D."/>
        </authorList>
    </citation>
    <scope>NUCLEOTIDE SEQUENCE [LARGE SCALE GENOMIC DNA]</scope>
    <source>
        <strain evidence="2 3">PG3</strain>
    </source>
</reference>
<dbReference type="GeneID" id="63703769"/>
<gene>
    <name evidence="2" type="ORF">PGRI_007560</name>
</gene>
<dbReference type="EMBL" id="LHQR01000014">
    <property type="protein sequence ID" value="KXG53706.1"/>
    <property type="molecule type" value="Genomic_DNA"/>
</dbReference>
<feature type="region of interest" description="Disordered" evidence="1">
    <location>
        <begin position="104"/>
        <end position="143"/>
    </location>
</feature>
<sequence length="143" mass="15644">MDAACDKLEAKNSPFPSPALADVKAKVSEVTKASDKAFLLTLLDNVKVDYEGAPKTFGITKAACRMRSTRLQQKHGFRKTRGTRAHKATDEEVFFYKSIRYGGAKRNGESIGGNEKASDDDKPEDKTPATRESDETLAEASNV</sequence>
<dbReference type="AlphaFoldDB" id="A0A135LXL9"/>
<feature type="compositionally biased region" description="Basic and acidic residues" evidence="1">
    <location>
        <begin position="116"/>
        <end position="134"/>
    </location>
</feature>
<evidence type="ECO:0000256" key="1">
    <source>
        <dbReference type="SAM" id="MobiDB-lite"/>
    </source>
</evidence>
<dbReference type="RefSeq" id="XP_040652241.1">
    <property type="nucleotide sequence ID" value="XM_040788469.1"/>
</dbReference>